<organism evidence="1 2">
    <name type="scientific">Fodinicola feengrottensis</name>
    <dbReference type="NCBI Taxonomy" id="435914"/>
    <lineage>
        <taxon>Bacteria</taxon>
        <taxon>Bacillati</taxon>
        <taxon>Actinomycetota</taxon>
        <taxon>Actinomycetes</taxon>
        <taxon>Mycobacteriales</taxon>
        <taxon>Fodinicola</taxon>
    </lineage>
</organism>
<dbReference type="Proteomes" id="UP001500618">
    <property type="component" value="Unassembled WGS sequence"/>
</dbReference>
<dbReference type="PANTHER" id="PTHR39186:SF1">
    <property type="entry name" value="DUF2071 DOMAIN-CONTAINING PROTEIN"/>
    <property type="match status" value="1"/>
</dbReference>
<dbReference type="RefSeq" id="WP_344311788.1">
    <property type="nucleotide sequence ID" value="NZ_BAAANY010000014.1"/>
</dbReference>
<accession>A0ABN2HFR7</accession>
<reference evidence="1 2" key="1">
    <citation type="journal article" date="2019" name="Int. J. Syst. Evol. Microbiol.">
        <title>The Global Catalogue of Microorganisms (GCM) 10K type strain sequencing project: providing services to taxonomists for standard genome sequencing and annotation.</title>
        <authorList>
            <consortium name="The Broad Institute Genomics Platform"/>
            <consortium name="The Broad Institute Genome Sequencing Center for Infectious Disease"/>
            <person name="Wu L."/>
            <person name="Ma J."/>
        </authorList>
    </citation>
    <scope>NUCLEOTIDE SEQUENCE [LARGE SCALE GENOMIC DNA]</scope>
    <source>
        <strain evidence="1 2">JCM 14718</strain>
    </source>
</reference>
<dbReference type="EMBL" id="BAAANY010000014">
    <property type="protein sequence ID" value="GAA1686867.1"/>
    <property type="molecule type" value="Genomic_DNA"/>
</dbReference>
<proteinExistence type="predicted"/>
<evidence type="ECO:0000313" key="1">
    <source>
        <dbReference type="EMBL" id="GAA1686867.1"/>
    </source>
</evidence>
<keyword evidence="2" id="KW-1185">Reference proteome</keyword>
<gene>
    <name evidence="1" type="ORF">GCM10009765_40480</name>
</gene>
<evidence type="ECO:0000313" key="2">
    <source>
        <dbReference type="Proteomes" id="UP001500618"/>
    </source>
</evidence>
<comment type="caution">
    <text evidence="1">The sequence shown here is derived from an EMBL/GenBank/DDBJ whole genome shotgun (WGS) entry which is preliminary data.</text>
</comment>
<dbReference type="InterPro" id="IPR023375">
    <property type="entry name" value="ADC_dom_sf"/>
</dbReference>
<dbReference type="Gene3D" id="2.40.400.10">
    <property type="entry name" value="Acetoacetate decarboxylase-like"/>
    <property type="match status" value="1"/>
</dbReference>
<dbReference type="PANTHER" id="PTHR39186">
    <property type="entry name" value="DUF2071 FAMILY PROTEIN"/>
    <property type="match status" value="1"/>
</dbReference>
<dbReference type="InterPro" id="IPR018644">
    <property type="entry name" value="DUF2071"/>
</dbReference>
<dbReference type="SUPFAM" id="SSF160104">
    <property type="entry name" value="Acetoacetate decarboxylase-like"/>
    <property type="match status" value="1"/>
</dbReference>
<name>A0ABN2HFR7_9ACTN</name>
<protein>
    <submittedName>
        <fullName evidence="1">DUF2071 domain-containing protein</fullName>
    </submittedName>
</protein>
<sequence>MPPEPITALTPRPVRRRMLTQWWRDLTFLHWPVEPALVAPLLPAGTRPDLLDGVTYVGLVPFQMDKVGLLATPGLPYFGTFWETNVRLYSVDADDRRAVVFRSLDAARLAPVVAGRLGLSLPYIWSSMQMRRTGDVFTYTCRRRQGHRAVTSAVVAWKGERITEPTTLEHFLTARWGLHVFSYGRTRYIPNEHPTWPLHRAELLSLDDHLIGAAGLPQPTTPPVSVLYSPGVPVRFGPPLPA</sequence>
<dbReference type="Pfam" id="PF09844">
    <property type="entry name" value="DUF2071"/>
    <property type="match status" value="1"/>
</dbReference>